<dbReference type="eggNOG" id="COG0297">
    <property type="taxonomic scope" value="Bacteria"/>
</dbReference>
<proteinExistence type="predicted"/>
<organism evidence="3 4">
    <name type="scientific">Prevotella corporis</name>
    <dbReference type="NCBI Taxonomy" id="28128"/>
    <lineage>
        <taxon>Bacteria</taxon>
        <taxon>Pseudomonadati</taxon>
        <taxon>Bacteroidota</taxon>
        <taxon>Bacteroidia</taxon>
        <taxon>Bacteroidales</taxon>
        <taxon>Prevotellaceae</taxon>
        <taxon>Prevotella</taxon>
    </lineage>
</organism>
<protein>
    <submittedName>
        <fullName evidence="3">Glycosyltransferase, group 1 family protein</fullName>
    </submittedName>
</protein>
<dbReference type="Pfam" id="PF13439">
    <property type="entry name" value="Glyco_transf_4"/>
    <property type="match status" value="1"/>
</dbReference>
<dbReference type="Pfam" id="PF00534">
    <property type="entry name" value="Glycos_transf_1"/>
    <property type="match status" value="1"/>
</dbReference>
<dbReference type="PANTHER" id="PTHR12526">
    <property type="entry name" value="GLYCOSYLTRANSFERASE"/>
    <property type="match status" value="1"/>
</dbReference>
<reference evidence="4" key="1">
    <citation type="submission" date="2016-01" db="EMBL/GenBank/DDBJ databases">
        <authorList>
            <person name="Mitreva M."/>
            <person name="Pepin K.H."/>
            <person name="Mihindukulasuriya K.A."/>
            <person name="Fulton R."/>
            <person name="Fronick C."/>
            <person name="O'Laughlin M."/>
            <person name="Miner T."/>
            <person name="Herter B."/>
            <person name="Rosa B.A."/>
            <person name="Cordes M."/>
            <person name="Tomlinson C."/>
            <person name="Wollam A."/>
            <person name="Palsikar V.B."/>
            <person name="Mardis E.R."/>
            <person name="Wilson R.K."/>
        </authorList>
    </citation>
    <scope>NUCLEOTIDE SEQUENCE [LARGE SCALE GENOMIC DNA]</scope>
    <source>
        <strain evidence="4">MJR7716</strain>
    </source>
</reference>
<keyword evidence="4" id="KW-1185">Reference proteome</keyword>
<dbReference type="Gene3D" id="3.40.50.2000">
    <property type="entry name" value="Glycogen Phosphorylase B"/>
    <property type="match status" value="2"/>
</dbReference>
<evidence type="ECO:0000259" key="1">
    <source>
        <dbReference type="Pfam" id="PF00534"/>
    </source>
</evidence>
<dbReference type="SUPFAM" id="SSF53756">
    <property type="entry name" value="UDP-Glycosyltransferase/glycogen phosphorylase"/>
    <property type="match status" value="1"/>
</dbReference>
<sequence length="424" mass="47607">MRVLIVNTSEKTGGAAVAASRLKDALNHNGIKAKMLVRDKLTDDITVVSLRKGLGTKWHFLWERFCVFFKLRFSRKYLFALDIANSGTDITSLREFKEADVIHLSWINQGMLSLSNIRKILRTGKPVVWTMHDLWPASAICHLSLGCNNFKTHCGHCKYLPNGGSSHDLSYQVWKKKEKLYNASNISFVACSRWLANEAKASGLLKNQVVTAIPNPINTQMFNPNDKRLARQLCGFPEGKRLILFVAQRATNVNKGMSYLIEACNQLTDTYPEMCDNTALVILGGQSDDFDGQFRMQMFPLGYVSDEAQIVNIYNAVDTFVLPSLSENLPNTIMEAMACGVPCVGFRVGGIPEMIDHHTNGYVASARSSDDLARGIRWVLDEADYEAISVAAVRKVQRSYSRHNVAMRYIEIYNQALAMNNYQI</sequence>
<accession>A0A133Q9D0</accession>
<dbReference type="InterPro" id="IPR028098">
    <property type="entry name" value="Glyco_trans_4-like_N"/>
</dbReference>
<dbReference type="CDD" id="cd03825">
    <property type="entry name" value="GT4_WcaC-like"/>
    <property type="match status" value="1"/>
</dbReference>
<dbReference type="OrthoDB" id="9768685at2"/>
<name>A0A133Q9D0_9BACT</name>
<dbReference type="PATRIC" id="fig|28128.5.peg.1282"/>
<dbReference type="AlphaFoldDB" id="A0A133Q9D0"/>
<gene>
    <name evidence="3" type="ORF">HMPREF3226_01258</name>
</gene>
<keyword evidence="3" id="KW-0808">Transferase</keyword>
<dbReference type="Proteomes" id="UP000070533">
    <property type="component" value="Unassembled WGS sequence"/>
</dbReference>
<dbReference type="RefSeq" id="WP_060940617.1">
    <property type="nucleotide sequence ID" value="NZ_JAIHUT010000016.1"/>
</dbReference>
<comment type="caution">
    <text evidence="3">The sequence shown here is derived from an EMBL/GenBank/DDBJ whole genome shotgun (WGS) entry which is preliminary data.</text>
</comment>
<evidence type="ECO:0000259" key="2">
    <source>
        <dbReference type="Pfam" id="PF13439"/>
    </source>
</evidence>
<feature type="domain" description="Glycosyltransferase subfamily 4-like N-terminal" evidence="2">
    <location>
        <begin position="13"/>
        <end position="220"/>
    </location>
</feature>
<evidence type="ECO:0000313" key="3">
    <source>
        <dbReference type="EMBL" id="KXA39423.1"/>
    </source>
</evidence>
<dbReference type="EMBL" id="LRQG01000092">
    <property type="protein sequence ID" value="KXA39423.1"/>
    <property type="molecule type" value="Genomic_DNA"/>
</dbReference>
<dbReference type="PANTHER" id="PTHR12526:SF637">
    <property type="entry name" value="GLYCOSYLTRANSFERASE EPSF-RELATED"/>
    <property type="match status" value="1"/>
</dbReference>
<evidence type="ECO:0000313" key="4">
    <source>
        <dbReference type="Proteomes" id="UP000070533"/>
    </source>
</evidence>
<dbReference type="GO" id="GO:0016757">
    <property type="term" value="F:glycosyltransferase activity"/>
    <property type="evidence" value="ECO:0007669"/>
    <property type="project" value="InterPro"/>
</dbReference>
<dbReference type="InterPro" id="IPR001296">
    <property type="entry name" value="Glyco_trans_1"/>
</dbReference>
<dbReference type="STRING" id="28128.HMPREF3226_01258"/>
<feature type="domain" description="Glycosyl transferase family 1" evidence="1">
    <location>
        <begin position="234"/>
        <end position="384"/>
    </location>
</feature>